<feature type="compositionally biased region" description="Polar residues" evidence="1">
    <location>
        <begin position="183"/>
        <end position="207"/>
    </location>
</feature>
<evidence type="ECO:0000256" key="1">
    <source>
        <dbReference type="SAM" id="MobiDB-lite"/>
    </source>
</evidence>
<feature type="compositionally biased region" description="Low complexity" evidence="1">
    <location>
        <begin position="208"/>
        <end position="220"/>
    </location>
</feature>
<feature type="transmembrane region" description="Helical" evidence="2">
    <location>
        <begin position="223"/>
        <end position="248"/>
    </location>
</feature>
<dbReference type="GeneID" id="27325162"/>
<keyword evidence="2" id="KW-1133">Transmembrane helix</keyword>
<dbReference type="VEuPathDB" id="FungiDB:PV10_07317"/>
<reference evidence="3 4" key="1">
    <citation type="submission" date="2015-01" db="EMBL/GenBank/DDBJ databases">
        <title>The Genome Sequence of Exophiala mesophila CBS40295.</title>
        <authorList>
            <consortium name="The Broad Institute Genomics Platform"/>
            <person name="Cuomo C."/>
            <person name="de Hoog S."/>
            <person name="Gorbushina A."/>
            <person name="Stielow B."/>
            <person name="Teixiera M."/>
            <person name="Abouelleil A."/>
            <person name="Chapman S.B."/>
            <person name="Priest M."/>
            <person name="Young S.K."/>
            <person name="Wortman J."/>
            <person name="Nusbaum C."/>
            <person name="Birren B."/>
        </authorList>
    </citation>
    <scope>NUCLEOTIDE SEQUENCE [LARGE SCALE GENOMIC DNA]</scope>
    <source>
        <strain evidence="3 4">CBS 40295</strain>
    </source>
</reference>
<gene>
    <name evidence="3" type="ORF">PV10_07317</name>
</gene>
<dbReference type="Proteomes" id="UP000054302">
    <property type="component" value="Unassembled WGS sequence"/>
</dbReference>
<dbReference type="STRING" id="212818.A0A0D1Z7P7"/>
<evidence type="ECO:0000313" key="3">
    <source>
        <dbReference type="EMBL" id="KIV89964.1"/>
    </source>
</evidence>
<evidence type="ECO:0000256" key="2">
    <source>
        <dbReference type="SAM" id="Phobius"/>
    </source>
</evidence>
<dbReference type="AlphaFoldDB" id="A0A0D1Z7P7"/>
<protein>
    <submittedName>
        <fullName evidence="3">Uncharacterized protein</fullName>
    </submittedName>
</protein>
<keyword evidence="2" id="KW-0472">Membrane</keyword>
<feature type="region of interest" description="Disordered" evidence="1">
    <location>
        <begin position="181"/>
        <end position="220"/>
    </location>
</feature>
<organism evidence="3 4">
    <name type="scientific">Exophiala mesophila</name>
    <name type="common">Black yeast-like fungus</name>
    <dbReference type="NCBI Taxonomy" id="212818"/>
    <lineage>
        <taxon>Eukaryota</taxon>
        <taxon>Fungi</taxon>
        <taxon>Dikarya</taxon>
        <taxon>Ascomycota</taxon>
        <taxon>Pezizomycotina</taxon>
        <taxon>Eurotiomycetes</taxon>
        <taxon>Chaetothyriomycetidae</taxon>
        <taxon>Chaetothyriales</taxon>
        <taxon>Herpotrichiellaceae</taxon>
        <taxon>Exophiala</taxon>
    </lineage>
</organism>
<dbReference type="RefSeq" id="XP_016221538.1">
    <property type="nucleotide sequence ID" value="XM_016372206.1"/>
</dbReference>
<evidence type="ECO:0000313" key="4">
    <source>
        <dbReference type="Proteomes" id="UP000054302"/>
    </source>
</evidence>
<keyword evidence="2" id="KW-0812">Transmembrane</keyword>
<keyword evidence="4" id="KW-1185">Reference proteome</keyword>
<name>A0A0D1Z7P7_EXOME</name>
<proteinExistence type="predicted"/>
<accession>A0A0D1Z7P7</accession>
<sequence length="311" mass="32268">MDNPENSPDILRVTVTGCGCNILDSMISNTAPTRTIHPGPRPGLNSPVHRIQSATAHASLTRPPAPPEKSQEQPTVHVARVSPPVGQFVIQTLLQIAGFGVAIAFGVYAVQSVAVGNTANEYGDKSVRQAVVSNQLAMMAICLAMNNQTAAVSSICDRIIQGADSVLPTVAEGMFTSLPPARSTATASYSDSRTAMPTATASNSGQDSISSSPPSPSSRSPSITIIVAGVVGGFLTLTVVLSTSACLFRRAHKRATVEGPERVALGNKFGTDKPYQAAGASRGNHGISGAAALWGQRFRDTFIDSRVSSGI</sequence>
<dbReference type="EMBL" id="KN847524">
    <property type="protein sequence ID" value="KIV89964.1"/>
    <property type="molecule type" value="Genomic_DNA"/>
</dbReference>
<dbReference type="OrthoDB" id="5430713at2759"/>
<dbReference type="HOGENOM" id="CLU_894385_0_0_1"/>